<dbReference type="Proteomes" id="UP000647424">
    <property type="component" value="Unassembled WGS sequence"/>
</dbReference>
<organism evidence="2 3">
    <name type="scientific">Limnohabitans radicicola</name>
    <dbReference type="NCBI Taxonomy" id="2771427"/>
    <lineage>
        <taxon>Bacteria</taxon>
        <taxon>Pseudomonadati</taxon>
        <taxon>Pseudomonadota</taxon>
        <taxon>Betaproteobacteria</taxon>
        <taxon>Burkholderiales</taxon>
        <taxon>Comamonadaceae</taxon>
        <taxon>Limnohabitans</taxon>
    </lineage>
</organism>
<dbReference type="InterPro" id="IPR011330">
    <property type="entry name" value="Glyco_hydro/deAcase_b/a-brl"/>
</dbReference>
<dbReference type="Gene3D" id="3.40.50.880">
    <property type="match status" value="1"/>
</dbReference>
<proteinExistence type="predicted"/>
<dbReference type="InterPro" id="IPR029062">
    <property type="entry name" value="Class_I_gatase-like"/>
</dbReference>
<dbReference type="RefSeq" id="WP_191819077.1">
    <property type="nucleotide sequence ID" value="NZ_JACYFT010000002.1"/>
</dbReference>
<evidence type="ECO:0000313" key="2">
    <source>
        <dbReference type="EMBL" id="MBD8050580.1"/>
    </source>
</evidence>
<protein>
    <recommendedName>
        <fullName evidence="4">NodB homology domain-containing protein</fullName>
    </recommendedName>
</protein>
<name>A0A927FFP2_9BURK</name>
<keyword evidence="3" id="KW-1185">Reference proteome</keyword>
<reference evidence="2" key="1">
    <citation type="submission" date="2020-09" db="EMBL/GenBank/DDBJ databases">
        <title>Genome seq and assembly of Limnohabitants sp.</title>
        <authorList>
            <person name="Chhetri G."/>
        </authorList>
    </citation>
    <scope>NUCLEOTIDE SEQUENCE</scope>
    <source>
        <strain evidence="2">JUR4</strain>
    </source>
</reference>
<evidence type="ECO:0000313" key="3">
    <source>
        <dbReference type="Proteomes" id="UP000647424"/>
    </source>
</evidence>
<dbReference type="SUPFAM" id="SSF88713">
    <property type="entry name" value="Glycoside hydrolase/deacetylase"/>
    <property type="match status" value="1"/>
</dbReference>
<gene>
    <name evidence="2" type="ORF">IC609_08480</name>
</gene>
<comment type="caution">
    <text evidence="2">The sequence shown here is derived from an EMBL/GenBank/DDBJ whole genome shotgun (WGS) entry which is preliminary data.</text>
</comment>
<dbReference type="EMBL" id="JACYFT010000002">
    <property type="protein sequence ID" value="MBD8050580.1"/>
    <property type="molecule type" value="Genomic_DNA"/>
</dbReference>
<feature type="signal peptide" evidence="1">
    <location>
        <begin position="1"/>
        <end position="23"/>
    </location>
</feature>
<dbReference type="GO" id="GO:0005975">
    <property type="term" value="P:carbohydrate metabolic process"/>
    <property type="evidence" value="ECO:0007669"/>
    <property type="project" value="InterPro"/>
</dbReference>
<feature type="chain" id="PRO_5037002575" description="NodB homology domain-containing protein" evidence="1">
    <location>
        <begin position="24"/>
        <end position="616"/>
    </location>
</feature>
<evidence type="ECO:0000256" key="1">
    <source>
        <dbReference type="SAM" id="SignalP"/>
    </source>
</evidence>
<evidence type="ECO:0008006" key="4">
    <source>
        <dbReference type="Google" id="ProtNLM"/>
    </source>
</evidence>
<keyword evidence="1" id="KW-0732">Signal</keyword>
<dbReference type="AlphaFoldDB" id="A0A927FFP2"/>
<accession>A0A927FFP2</accession>
<dbReference type="Gene3D" id="3.20.20.370">
    <property type="entry name" value="Glycoside hydrolase/deacetylase"/>
    <property type="match status" value="1"/>
</dbReference>
<sequence>MTLTIRTWLLSGLMAAAALTSWAITQRQASSGPAAVDAGVVLLLPDAKASSHPATHAWLDAAREEGIALQTMTDDVFVKALANHQVLAGVVLPDTVHRQASDVLVAALYQYVQKGGHLLVAFDAALLNPQQGTYAAPQSRLSALVGSAYALYDQMGDDTTAQGPVYVSRMAEKALAIQPGKLDFADRGASAWGELTTYGYKTLNYSHFRTQALEGGDTLVKSAQGDTVVATHPFGQGAVLFANLPLGYLKTQTDSYLLHRLLSHFAVTMVRQPTLASTPGAQGGMVLNLHVDSNAAQNHLEALEQSGWFDQGPYAIHITAGPDAYAPGDHLGIDLPHNPWMQGFLQRQHAKGHEIGNHGGWIHNIFGYGVTQDNRDRFEPFLRLNHEAVSLAIGERVISYSAPMGNQPDWVTDWLSAHAFKAYYSTSDTGLGPTRSYIQGRRSSATRLWTFPISNFKQIATMDELSTHQIQESEITEFIEDLLVHVSREGIARLFYFHPPISKAYKHTLETLNTSAQELQQQGRFRWYSMGELSDFQNQRMTAEWQFRRNASTRLNTITASSDSTLDQMTWQIPQGRLQAAPLITQGTGRVLEREGRWLVIAGDCQILQMAWTDGP</sequence>